<reference evidence="1" key="2">
    <citation type="submission" date="2021-04" db="EMBL/GenBank/DDBJ databases">
        <authorList>
            <person name="Gilroy R."/>
        </authorList>
    </citation>
    <scope>NUCLEOTIDE SEQUENCE</scope>
    <source>
        <strain evidence="1">Gambia2-208</strain>
    </source>
</reference>
<proteinExistence type="predicted"/>
<gene>
    <name evidence="1" type="ORF">H9824_01615</name>
</gene>
<evidence type="ECO:0008006" key="3">
    <source>
        <dbReference type="Google" id="ProtNLM"/>
    </source>
</evidence>
<dbReference type="Proteomes" id="UP000886851">
    <property type="component" value="Unassembled WGS sequence"/>
</dbReference>
<sequence length="21" mass="2370">MDCGFTCLRMVAAYHGKCYSL</sequence>
<accession>A0A9D2CKH6</accession>
<comment type="caution">
    <text evidence="1">The sequence shown here is derived from an EMBL/GenBank/DDBJ whole genome shotgun (WGS) entry which is preliminary data.</text>
</comment>
<dbReference type="AlphaFoldDB" id="A0A9D2CKH6"/>
<protein>
    <recommendedName>
        <fullName evidence="3">Peptidase C39 domain-containing protein</fullName>
    </recommendedName>
</protein>
<name>A0A9D2CKH6_9BACE</name>
<organism evidence="1 2">
    <name type="scientific">Candidatus Bacteroides pullicola</name>
    <dbReference type="NCBI Taxonomy" id="2838475"/>
    <lineage>
        <taxon>Bacteria</taxon>
        <taxon>Pseudomonadati</taxon>
        <taxon>Bacteroidota</taxon>
        <taxon>Bacteroidia</taxon>
        <taxon>Bacteroidales</taxon>
        <taxon>Bacteroidaceae</taxon>
        <taxon>Bacteroides</taxon>
    </lineage>
</organism>
<evidence type="ECO:0000313" key="2">
    <source>
        <dbReference type="Proteomes" id="UP000886851"/>
    </source>
</evidence>
<dbReference type="Gene3D" id="3.90.70.10">
    <property type="entry name" value="Cysteine proteinases"/>
    <property type="match status" value="1"/>
</dbReference>
<reference evidence="1" key="1">
    <citation type="journal article" date="2021" name="PeerJ">
        <title>Extensive microbial diversity within the chicken gut microbiome revealed by metagenomics and culture.</title>
        <authorList>
            <person name="Gilroy R."/>
            <person name="Ravi A."/>
            <person name="Getino M."/>
            <person name="Pursley I."/>
            <person name="Horton D.L."/>
            <person name="Alikhan N.F."/>
            <person name="Baker D."/>
            <person name="Gharbi K."/>
            <person name="Hall N."/>
            <person name="Watson M."/>
            <person name="Adriaenssens E.M."/>
            <person name="Foster-Nyarko E."/>
            <person name="Jarju S."/>
            <person name="Secka A."/>
            <person name="Antonio M."/>
            <person name="Oren A."/>
            <person name="Chaudhuri R.R."/>
            <person name="La Ragione R."/>
            <person name="Hildebrand F."/>
            <person name="Pallen M.J."/>
        </authorList>
    </citation>
    <scope>NUCLEOTIDE SEQUENCE</scope>
    <source>
        <strain evidence="1">Gambia2-208</strain>
    </source>
</reference>
<evidence type="ECO:0000313" key="1">
    <source>
        <dbReference type="EMBL" id="HIY87385.1"/>
    </source>
</evidence>
<dbReference type="EMBL" id="DXCV01000015">
    <property type="protein sequence ID" value="HIY87385.1"/>
    <property type="molecule type" value="Genomic_DNA"/>
</dbReference>